<dbReference type="PANTHER" id="PTHR12195">
    <property type="entry name" value="CYTOPLASMIC FMR1-INTERACTING PROTEIN-RELATED"/>
    <property type="match status" value="1"/>
</dbReference>
<proteinExistence type="predicted"/>
<dbReference type="InterPro" id="IPR008081">
    <property type="entry name" value="Cytoplasmic_FMR1-int"/>
</dbReference>
<sequence length="147" mass="17059">MLWKLSAGSYCIQPTVETTKIVLRLLKSMNELQAYLLLTFRYNYSPAEKTALIQTISMIKGLQSLLGRIESSLSNAIRRHVYTELQTFVQHAFNEPIQKAVKGKKDLLARKYCLEAHQNISCLAYYNPSEILALIRIQWSHDLQWKR</sequence>
<name>A0A3P7N9P7_CYLGO</name>
<evidence type="ECO:0000313" key="1">
    <source>
        <dbReference type="EMBL" id="VDN31107.1"/>
    </source>
</evidence>
<dbReference type="Proteomes" id="UP000271889">
    <property type="component" value="Unassembled WGS sequence"/>
</dbReference>
<keyword evidence="2" id="KW-1185">Reference proteome</keyword>
<gene>
    <name evidence="1" type="ORF">CGOC_LOCUS11725</name>
</gene>
<dbReference type="AlphaFoldDB" id="A0A3P7N9P7"/>
<organism evidence="1 2">
    <name type="scientific">Cylicostephanus goldi</name>
    <name type="common">Nematode worm</name>
    <dbReference type="NCBI Taxonomy" id="71465"/>
    <lineage>
        <taxon>Eukaryota</taxon>
        <taxon>Metazoa</taxon>
        <taxon>Ecdysozoa</taxon>
        <taxon>Nematoda</taxon>
        <taxon>Chromadorea</taxon>
        <taxon>Rhabditida</taxon>
        <taxon>Rhabditina</taxon>
        <taxon>Rhabditomorpha</taxon>
        <taxon>Strongyloidea</taxon>
        <taxon>Strongylidae</taxon>
        <taxon>Cylicostephanus</taxon>
    </lineage>
</organism>
<accession>A0A3P7N9P7</accession>
<protein>
    <submittedName>
        <fullName evidence="1">Uncharacterized protein</fullName>
    </submittedName>
</protein>
<dbReference type="Pfam" id="PF05994">
    <property type="entry name" value="FragX_IP"/>
    <property type="match status" value="1"/>
</dbReference>
<evidence type="ECO:0000313" key="2">
    <source>
        <dbReference type="Proteomes" id="UP000271889"/>
    </source>
</evidence>
<dbReference type="OrthoDB" id="10265867at2759"/>
<dbReference type="EMBL" id="UYRV01118373">
    <property type="protein sequence ID" value="VDN31107.1"/>
    <property type="molecule type" value="Genomic_DNA"/>
</dbReference>
<dbReference type="GO" id="GO:0031267">
    <property type="term" value="F:small GTPase binding"/>
    <property type="evidence" value="ECO:0007669"/>
    <property type="project" value="InterPro"/>
</dbReference>
<dbReference type="GO" id="GO:0030833">
    <property type="term" value="P:regulation of actin filament polymerization"/>
    <property type="evidence" value="ECO:0007669"/>
    <property type="project" value="InterPro"/>
</dbReference>
<reference evidence="1 2" key="1">
    <citation type="submission" date="2018-11" db="EMBL/GenBank/DDBJ databases">
        <authorList>
            <consortium name="Pathogen Informatics"/>
        </authorList>
    </citation>
    <scope>NUCLEOTIDE SEQUENCE [LARGE SCALE GENOMIC DNA]</scope>
</reference>